<evidence type="ECO:0000313" key="2">
    <source>
        <dbReference type="Proteomes" id="UP000075606"/>
    </source>
</evidence>
<gene>
    <name evidence="1" type="ORF">AWW68_12495</name>
</gene>
<sequence length="111" mass="13198">MSLFFLQICHELPWFSGIKDEWYLFFDNWNRISVNCFWSIGVLHFSDRLPVDIEGDRWVMGGLFLYPVYVGRCVYKINFRIYIVGGRVSFTEQYSKAENSNLSNSKIEFET</sequence>
<organism evidence="1 2">
    <name type="scientific">Roseivirga spongicola</name>
    <dbReference type="NCBI Taxonomy" id="333140"/>
    <lineage>
        <taxon>Bacteria</taxon>
        <taxon>Pseudomonadati</taxon>
        <taxon>Bacteroidota</taxon>
        <taxon>Cytophagia</taxon>
        <taxon>Cytophagales</taxon>
        <taxon>Roseivirgaceae</taxon>
        <taxon>Roseivirga</taxon>
    </lineage>
</organism>
<comment type="caution">
    <text evidence="1">The sequence shown here is derived from an EMBL/GenBank/DDBJ whole genome shotgun (WGS) entry which is preliminary data.</text>
</comment>
<accession>A0A150X483</accession>
<proteinExistence type="predicted"/>
<dbReference type="AlphaFoldDB" id="A0A150X483"/>
<evidence type="ECO:0000313" key="1">
    <source>
        <dbReference type="EMBL" id="KYG73507.1"/>
    </source>
</evidence>
<reference evidence="1 2" key="1">
    <citation type="submission" date="2016-01" db="EMBL/GenBank/DDBJ databases">
        <title>Genome sequencing of Roseivirga spongicola UST030701-084.</title>
        <authorList>
            <person name="Selvaratnam C."/>
            <person name="Thevarajoo S."/>
            <person name="Goh K.M."/>
            <person name="Ee R."/>
            <person name="Chan K.-G."/>
            <person name="Chong C.S."/>
        </authorList>
    </citation>
    <scope>NUCLEOTIDE SEQUENCE [LARGE SCALE GENOMIC DNA]</scope>
    <source>
        <strain evidence="1 2">UST030701-084</strain>
    </source>
</reference>
<name>A0A150X483_9BACT</name>
<keyword evidence="2" id="KW-1185">Reference proteome</keyword>
<dbReference type="EMBL" id="LRPC01000028">
    <property type="protein sequence ID" value="KYG73507.1"/>
    <property type="molecule type" value="Genomic_DNA"/>
</dbReference>
<protein>
    <submittedName>
        <fullName evidence="1">Uncharacterized protein</fullName>
    </submittedName>
</protein>
<dbReference type="STRING" id="333140.AWW68_12495"/>
<dbReference type="Proteomes" id="UP000075606">
    <property type="component" value="Unassembled WGS sequence"/>
</dbReference>